<dbReference type="SUPFAM" id="SSF49452">
    <property type="entry name" value="Starch-binding domain-like"/>
    <property type="match status" value="1"/>
</dbReference>
<dbReference type="Proteomes" id="UP001238179">
    <property type="component" value="Chromosome"/>
</dbReference>
<protein>
    <recommendedName>
        <fullName evidence="6">Pullulanase carbohydrate-binding module 41 domain-containing protein</fullName>
    </recommendedName>
</protein>
<evidence type="ECO:0000313" key="8">
    <source>
        <dbReference type="Proteomes" id="UP001238179"/>
    </source>
</evidence>
<dbReference type="KEGG" id="msil:METEAL_11610"/>
<dbReference type="Pfam" id="PF03714">
    <property type="entry name" value="PUD"/>
    <property type="match status" value="1"/>
</dbReference>
<dbReference type="InterPro" id="IPR013784">
    <property type="entry name" value="Carb-bd-like_fold"/>
</dbReference>
<dbReference type="AlphaFoldDB" id="A0AA48GQ73"/>
<name>A0AA48GQ73_9BACT</name>
<keyword evidence="2 5" id="KW-0732">Signal</keyword>
<evidence type="ECO:0000256" key="2">
    <source>
        <dbReference type="ARBA" id="ARBA00022729"/>
    </source>
</evidence>
<dbReference type="EMBL" id="AP027080">
    <property type="protein sequence ID" value="BDU71987.1"/>
    <property type="molecule type" value="Genomic_DNA"/>
</dbReference>
<proteinExistence type="inferred from homology"/>
<gene>
    <name evidence="7" type="ORF">METEAL_11610</name>
</gene>
<sequence>MSLRSVLVKVLAAVAMAFATLSPAQAQAPAAGPNITIHYHRVDGNYEKWGIHLWKSPNMPLEGVEWPTPMVPTGKDAYGVYWTREAAEFKTRTRMVVNYIIHKGDIKEQGGKDMNFDGNTNKEAWIWENDSKIYFSLDEVKAGHPEYK</sequence>
<evidence type="ECO:0000256" key="1">
    <source>
        <dbReference type="ARBA" id="ARBA00008061"/>
    </source>
</evidence>
<dbReference type="InterPro" id="IPR005323">
    <property type="entry name" value="CBM41_pullulanase"/>
</dbReference>
<dbReference type="Gene3D" id="2.60.40.1110">
    <property type="match status" value="1"/>
</dbReference>
<dbReference type="CDD" id="cd10315">
    <property type="entry name" value="CBM41_pullulanase"/>
    <property type="match status" value="1"/>
</dbReference>
<evidence type="ECO:0000259" key="6">
    <source>
        <dbReference type="Pfam" id="PF03714"/>
    </source>
</evidence>
<feature type="signal peptide" evidence="5">
    <location>
        <begin position="1"/>
        <end position="26"/>
    </location>
</feature>
<evidence type="ECO:0000313" key="7">
    <source>
        <dbReference type="EMBL" id="BDU71987.1"/>
    </source>
</evidence>
<dbReference type="GO" id="GO:0005975">
    <property type="term" value="P:carbohydrate metabolic process"/>
    <property type="evidence" value="ECO:0007669"/>
    <property type="project" value="InterPro"/>
</dbReference>
<keyword evidence="3" id="KW-0378">Hydrolase</keyword>
<organism evidence="7 8">
    <name type="scientific">Mesoterricola silvestris</name>
    <dbReference type="NCBI Taxonomy" id="2927979"/>
    <lineage>
        <taxon>Bacteria</taxon>
        <taxon>Pseudomonadati</taxon>
        <taxon>Acidobacteriota</taxon>
        <taxon>Holophagae</taxon>
        <taxon>Holophagales</taxon>
        <taxon>Holophagaceae</taxon>
        <taxon>Mesoterricola</taxon>
    </lineage>
</organism>
<keyword evidence="8" id="KW-1185">Reference proteome</keyword>
<reference evidence="8" key="1">
    <citation type="journal article" date="2023" name="Int. J. Syst. Evol. Microbiol.">
        <title>Mesoterricola silvestris gen. nov., sp. nov., Mesoterricola sediminis sp. nov., Geothrix oryzae sp. nov., Geothrix edaphica sp. nov., Geothrix rubra sp. nov., and Geothrix limicola sp. nov., six novel members of Acidobacteriota isolated from soils.</title>
        <authorList>
            <person name="Itoh H."/>
            <person name="Sugisawa Y."/>
            <person name="Mise K."/>
            <person name="Xu Z."/>
            <person name="Kuniyasu M."/>
            <person name="Ushijima N."/>
            <person name="Kawano K."/>
            <person name="Kobayashi E."/>
            <person name="Shiratori Y."/>
            <person name="Masuda Y."/>
            <person name="Senoo K."/>
        </authorList>
    </citation>
    <scope>NUCLEOTIDE SEQUENCE [LARGE SCALE GENOMIC DNA]</scope>
    <source>
        <strain evidence="8">W79</strain>
    </source>
</reference>
<evidence type="ECO:0000256" key="3">
    <source>
        <dbReference type="ARBA" id="ARBA00022801"/>
    </source>
</evidence>
<evidence type="ECO:0000256" key="5">
    <source>
        <dbReference type="SAM" id="SignalP"/>
    </source>
</evidence>
<comment type="similarity">
    <text evidence="1">Belongs to the glycosyl hydrolase 13 family.</text>
</comment>
<evidence type="ECO:0000256" key="4">
    <source>
        <dbReference type="ARBA" id="ARBA00023295"/>
    </source>
</evidence>
<feature type="domain" description="Pullulanase carbohydrate-binding module 41" evidence="6">
    <location>
        <begin position="35"/>
        <end position="134"/>
    </location>
</feature>
<feature type="chain" id="PRO_5041327262" description="Pullulanase carbohydrate-binding module 41 domain-containing protein" evidence="5">
    <location>
        <begin position="27"/>
        <end position="148"/>
    </location>
</feature>
<dbReference type="GO" id="GO:0016798">
    <property type="term" value="F:hydrolase activity, acting on glycosyl bonds"/>
    <property type="evidence" value="ECO:0007669"/>
    <property type="project" value="UniProtKB-KW"/>
</dbReference>
<dbReference type="RefSeq" id="WP_316414889.1">
    <property type="nucleotide sequence ID" value="NZ_AP027080.1"/>
</dbReference>
<accession>A0AA48GQ73</accession>
<dbReference type="GO" id="GO:0030246">
    <property type="term" value="F:carbohydrate binding"/>
    <property type="evidence" value="ECO:0007669"/>
    <property type="project" value="InterPro"/>
</dbReference>
<keyword evidence="4" id="KW-0326">Glycosidase</keyword>